<evidence type="ECO:0000313" key="2">
    <source>
        <dbReference type="Proteomes" id="UP001457282"/>
    </source>
</evidence>
<protein>
    <submittedName>
        <fullName evidence="1">Uncharacterized protein</fullName>
    </submittedName>
</protein>
<accession>A0AAW1X461</accession>
<comment type="caution">
    <text evidence="1">The sequence shown here is derived from an EMBL/GenBank/DDBJ whole genome shotgun (WGS) entry which is preliminary data.</text>
</comment>
<dbReference type="PANTHER" id="PTHR47712:SF1">
    <property type="entry name" value="OS09G0555300 PROTEIN"/>
    <property type="match status" value="1"/>
</dbReference>
<reference evidence="1 2" key="1">
    <citation type="journal article" date="2023" name="G3 (Bethesda)">
        <title>A chromosome-length genome assembly and annotation of blackberry (Rubus argutus, cv. 'Hillquist').</title>
        <authorList>
            <person name="Bruna T."/>
            <person name="Aryal R."/>
            <person name="Dudchenko O."/>
            <person name="Sargent D.J."/>
            <person name="Mead D."/>
            <person name="Buti M."/>
            <person name="Cavallini A."/>
            <person name="Hytonen T."/>
            <person name="Andres J."/>
            <person name="Pham M."/>
            <person name="Weisz D."/>
            <person name="Mascagni F."/>
            <person name="Usai G."/>
            <person name="Natali L."/>
            <person name="Bassil N."/>
            <person name="Fernandez G.E."/>
            <person name="Lomsadze A."/>
            <person name="Armour M."/>
            <person name="Olukolu B."/>
            <person name="Poorten T."/>
            <person name="Britton C."/>
            <person name="Davik J."/>
            <person name="Ashrafi H."/>
            <person name="Aiden E.L."/>
            <person name="Borodovsky M."/>
            <person name="Worthington M."/>
        </authorList>
    </citation>
    <scope>NUCLEOTIDE SEQUENCE [LARGE SCALE GENOMIC DNA]</scope>
    <source>
        <strain evidence="1">PI 553951</strain>
    </source>
</reference>
<dbReference type="GO" id="GO:0019005">
    <property type="term" value="C:SCF ubiquitin ligase complex"/>
    <property type="evidence" value="ECO:0007669"/>
    <property type="project" value="TreeGrafter"/>
</dbReference>
<organism evidence="1 2">
    <name type="scientific">Rubus argutus</name>
    <name type="common">Southern blackberry</name>
    <dbReference type="NCBI Taxonomy" id="59490"/>
    <lineage>
        <taxon>Eukaryota</taxon>
        <taxon>Viridiplantae</taxon>
        <taxon>Streptophyta</taxon>
        <taxon>Embryophyta</taxon>
        <taxon>Tracheophyta</taxon>
        <taxon>Spermatophyta</taxon>
        <taxon>Magnoliopsida</taxon>
        <taxon>eudicotyledons</taxon>
        <taxon>Gunneridae</taxon>
        <taxon>Pentapetalae</taxon>
        <taxon>rosids</taxon>
        <taxon>fabids</taxon>
        <taxon>Rosales</taxon>
        <taxon>Rosaceae</taxon>
        <taxon>Rosoideae</taxon>
        <taxon>Rosoideae incertae sedis</taxon>
        <taxon>Rubus</taxon>
    </lineage>
</organism>
<keyword evidence="2" id="KW-1185">Reference proteome</keyword>
<sequence>MIVGVRHDSELKASPWRSVLWCEWDGQIGRRNKAVRKLWELDLLYLSWSEVSVHPDAPMDWNAGFVADGNLIFGIEMFKIFGQVLDFFTVCDVSDMGMKWSHISRNHVTRELDASSCMTKSMAVLHL</sequence>
<evidence type="ECO:0000313" key="1">
    <source>
        <dbReference type="EMBL" id="KAK9930808.1"/>
    </source>
</evidence>
<dbReference type="Proteomes" id="UP001457282">
    <property type="component" value="Unassembled WGS sequence"/>
</dbReference>
<gene>
    <name evidence="1" type="ORF">M0R45_018117</name>
</gene>
<proteinExistence type="predicted"/>
<name>A0AAW1X461_RUBAR</name>
<dbReference type="PANTHER" id="PTHR47712">
    <property type="entry name" value="OS09G0555300 PROTEIN"/>
    <property type="match status" value="1"/>
</dbReference>
<dbReference type="AlphaFoldDB" id="A0AAW1X461"/>
<dbReference type="EMBL" id="JBEDUW010000004">
    <property type="protein sequence ID" value="KAK9930808.1"/>
    <property type="molecule type" value="Genomic_DNA"/>
</dbReference>